<dbReference type="SUPFAM" id="SSF54909">
    <property type="entry name" value="Dimeric alpha+beta barrel"/>
    <property type="match status" value="1"/>
</dbReference>
<dbReference type="Gene3D" id="3.30.70.100">
    <property type="match status" value="1"/>
</dbReference>
<dbReference type="EMBL" id="SMNA01000012">
    <property type="protein sequence ID" value="TDE89542.1"/>
    <property type="molecule type" value="Genomic_DNA"/>
</dbReference>
<sequence>MTNDNVRGFAIAYLEDVEVGPEILEYMSQVESTFVPFGGQWLVHGTLPQVLEGPLPGNVVIIEFPSAGHAHRWYASPDYQEIIGLRAEHSRSVLAVLTGVAPGYRAEETVAQLRSAVESGSD</sequence>
<dbReference type="Proteomes" id="UP000504882">
    <property type="component" value="Unassembled WGS sequence"/>
</dbReference>
<organism evidence="2 3">
    <name type="scientific">Occultella glacieicola</name>
    <dbReference type="NCBI Taxonomy" id="2518684"/>
    <lineage>
        <taxon>Bacteria</taxon>
        <taxon>Bacillati</taxon>
        <taxon>Actinomycetota</taxon>
        <taxon>Actinomycetes</taxon>
        <taxon>Micrococcales</taxon>
        <taxon>Ruaniaceae</taxon>
        <taxon>Occultella</taxon>
    </lineage>
</organism>
<dbReference type="PANTHER" id="PTHR41521">
    <property type="match status" value="1"/>
</dbReference>
<name>A0ABY2DYI0_9MICO</name>
<protein>
    <submittedName>
        <fullName evidence="2">DUF1330 domain-containing protein</fullName>
    </submittedName>
</protein>
<comment type="caution">
    <text evidence="2">The sequence shown here is derived from an EMBL/GenBank/DDBJ whole genome shotgun (WGS) entry which is preliminary data.</text>
</comment>
<dbReference type="PANTHER" id="PTHR41521:SF4">
    <property type="entry name" value="BLR0684 PROTEIN"/>
    <property type="match status" value="1"/>
</dbReference>
<evidence type="ECO:0000313" key="2">
    <source>
        <dbReference type="EMBL" id="TDE89542.1"/>
    </source>
</evidence>
<reference evidence="2 3" key="1">
    <citation type="submission" date="2019-03" db="EMBL/GenBank/DDBJ databases">
        <title>Genomic features of bacteria from cold environments.</title>
        <authorList>
            <person name="Shen L."/>
        </authorList>
    </citation>
    <scope>NUCLEOTIDE SEQUENCE [LARGE SCALE GENOMIC DNA]</scope>
    <source>
        <strain evidence="3">T3246-1</strain>
    </source>
</reference>
<evidence type="ECO:0000259" key="1">
    <source>
        <dbReference type="Pfam" id="PF07045"/>
    </source>
</evidence>
<proteinExistence type="predicted"/>
<keyword evidence="3" id="KW-1185">Reference proteome</keyword>
<evidence type="ECO:0000313" key="3">
    <source>
        <dbReference type="Proteomes" id="UP000504882"/>
    </source>
</evidence>
<dbReference type="Pfam" id="PF07045">
    <property type="entry name" value="DUF1330"/>
    <property type="match status" value="1"/>
</dbReference>
<dbReference type="InterPro" id="IPR011008">
    <property type="entry name" value="Dimeric_a/b-barrel"/>
</dbReference>
<accession>A0ABY2DYI0</accession>
<feature type="domain" description="DUF1330" evidence="1">
    <location>
        <begin position="8"/>
        <end position="100"/>
    </location>
</feature>
<gene>
    <name evidence="2" type="ORF">EXU48_20470</name>
</gene>
<dbReference type="RefSeq" id="WP_133109544.1">
    <property type="nucleotide sequence ID" value="NZ_SMNA01000012.1"/>
</dbReference>
<dbReference type="InterPro" id="IPR010753">
    <property type="entry name" value="DUF1330"/>
</dbReference>